<dbReference type="Proteomes" id="UP000663829">
    <property type="component" value="Unassembled WGS sequence"/>
</dbReference>
<dbReference type="AlphaFoldDB" id="A0A813TPY0"/>
<dbReference type="PANTHER" id="PTHR45917">
    <property type="entry name" value="CALCIUM-BINDING PROTEIN 1-RELATED"/>
    <property type="match status" value="1"/>
</dbReference>
<dbReference type="GO" id="GO:0005509">
    <property type="term" value="F:calcium ion binding"/>
    <property type="evidence" value="ECO:0007669"/>
    <property type="project" value="InterPro"/>
</dbReference>
<feature type="domain" description="EF-hand" evidence="4">
    <location>
        <begin position="14"/>
        <end position="49"/>
    </location>
</feature>
<dbReference type="EMBL" id="CAJNOQ010000574">
    <property type="protein sequence ID" value="CAF0816298.1"/>
    <property type="molecule type" value="Genomic_DNA"/>
</dbReference>
<evidence type="ECO:0000313" key="7">
    <source>
        <dbReference type="Proteomes" id="UP000663829"/>
    </source>
</evidence>
<evidence type="ECO:0000256" key="3">
    <source>
        <dbReference type="SAM" id="MobiDB-lite"/>
    </source>
</evidence>
<accession>A0A813TPY0</accession>
<dbReference type="InterPro" id="IPR011992">
    <property type="entry name" value="EF-hand-dom_pair"/>
</dbReference>
<dbReference type="Pfam" id="PF13499">
    <property type="entry name" value="EF-hand_7"/>
    <property type="match status" value="1"/>
</dbReference>
<dbReference type="GO" id="GO:0005737">
    <property type="term" value="C:cytoplasm"/>
    <property type="evidence" value="ECO:0007669"/>
    <property type="project" value="TreeGrafter"/>
</dbReference>
<evidence type="ECO:0000313" key="5">
    <source>
        <dbReference type="EMBL" id="CAF0816298.1"/>
    </source>
</evidence>
<dbReference type="CDD" id="cd00051">
    <property type="entry name" value="EFh"/>
    <property type="match status" value="1"/>
</dbReference>
<evidence type="ECO:0000256" key="1">
    <source>
        <dbReference type="ARBA" id="ARBA00022737"/>
    </source>
</evidence>
<dbReference type="EMBL" id="CAJOBC010000574">
    <property type="protein sequence ID" value="CAF3602400.1"/>
    <property type="molecule type" value="Genomic_DNA"/>
</dbReference>
<reference evidence="5" key="1">
    <citation type="submission" date="2021-02" db="EMBL/GenBank/DDBJ databases">
        <authorList>
            <person name="Nowell W R."/>
        </authorList>
    </citation>
    <scope>NUCLEOTIDE SEQUENCE</scope>
</reference>
<dbReference type="FunFam" id="1.10.238.10:FF:000003">
    <property type="entry name" value="Calmodulin A"/>
    <property type="match status" value="1"/>
</dbReference>
<evidence type="ECO:0000256" key="2">
    <source>
        <dbReference type="ARBA" id="ARBA00022837"/>
    </source>
</evidence>
<dbReference type="InterPro" id="IPR018247">
    <property type="entry name" value="EF_Hand_1_Ca_BS"/>
</dbReference>
<gene>
    <name evidence="5" type="ORF">GPM918_LOCUS4304</name>
    <name evidence="6" type="ORF">SRO942_LOCUS4305</name>
</gene>
<keyword evidence="2" id="KW-0106">Calcium</keyword>
<proteinExistence type="predicted"/>
<dbReference type="SUPFAM" id="SSF47473">
    <property type="entry name" value="EF-hand"/>
    <property type="match status" value="1"/>
</dbReference>
<dbReference type="Gene3D" id="1.10.238.10">
    <property type="entry name" value="EF-hand"/>
    <property type="match status" value="1"/>
</dbReference>
<dbReference type="InterPro" id="IPR043582">
    <property type="entry name" value="CaBP1/2/4/5"/>
</dbReference>
<keyword evidence="7" id="KW-1185">Reference proteome</keyword>
<feature type="region of interest" description="Disordered" evidence="3">
    <location>
        <begin position="91"/>
        <end position="145"/>
    </location>
</feature>
<comment type="caution">
    <text evidence="5">The sequence shown here is derived from an EMBL/GenBank/DDBJ whole genome shotgun (WGS) entry which is preliminary data.</text>
</comment>
<feature type="compositionally biased region" description="Low complexity" evidence="3">
    <location>
        <begin position="100"/>
        <end position="130"/>
    </location>
</feature>
<dbReference type="SMART" id="SM00054">
    <property type="entry name" value="EFh"/>
    <property type="match status" value="2"/>
</dbReference>
<dbReference type="PROSITE" id="PS00018">
    <property type="entry name" value="EF_HAND_1"/>
    <property type="match status" value="2"/>
</dbReference>
<dbReference type="InterPro" id="IPR002048">
    <property type="entry name" value="EF_hand_dom"/>
</dbReference>
<dbReference type="PANTHER" id="PTHR45917:SF12">
    <property type="entry name" value="CALMODULIN-ALPHA-LIKE"/>
    <property type="match status" value="1"/>
</dbReference>
<dbReference type="GO" id="GO:0005246">
    <property type="term" value="F:calcium channel regulator activity"/>
    <property type="evidence" value="ECO:0007669"/>
    <property type="project" value="TreeGrafter"/>
</dbReference>
<dbReference type="Proteomes" id="UP000681722">
    <property type="component" value="Unassembled WGS sequence"/>
</dbReference>
<sequence>MYQSDPVEQQLRPDQLDEIRQSFAEFDINRNGYITPQEMKESLRRAGIQFEDGEVDRVISNMDLNKDGLVSYNEYLKFMARVYTGQHESIQFSQGGYGGQQPPYNQGQGGNYPPSGGQQQGNYYNNQPGPNQQPPYRPSMGSSGR</sequence>
<organism evidence="5 7">
    <name type="scientific">Didymodactylos carnosus</name>
    <dbReference type="NCBI Taxonomy" id="1234261"/>
    <lineage>
        <taxon>Eukaryota</taxon>
        <taxon>Metazoa</taxon>
        <taxon>Spiralia</taxon>
        <taxon>Gnathifera</taxon>
        <taxon>Rotifera</taxon>
        <taxon>Eurotatoria</taxon>
        <taxon>Bdelloidea</taxon>
        <taxon>Philodinida</taxon>
        <taxon>Philodinidae</taxon>
        <taxon>Didymodactylos</taxon>
    </lineage>
</organism>
<feature type="domain" description="EF-hand" evidence="4">
    <location>
        <begin position="50"/>
        <end position="85"/>
    </location>
</feature>
<evidence type="ECO:0000313" key="6">
    <source>
        <dbReference type="EMBL" id="CAF3602400.1"/>
    </source>
</evidence>
<dbReference type="OrthoDB" id="26525at2759"/>
<evidence type="ECO:0000259" key="4">
    <source>
        <dbReference type="PROSITE" id="PS50222"/>
    </source>
</evidence>
<protein>
    <recommendedName>
        <fullName evidence="4">EF-hand domain-containing protein</fullName>
    </recommendedName>
</protein>
<name>A0A813TPY0_9BILA</name>
<keyword evidence="1" id="KW-0677">Repeat</keyword>
<dbReference type="PROSITE" id="PS50222">
    <property type="entry name" value="EF_HAND_2"/>
    <property type="match status" value="2"/>
</dbReference>